<dbReference type="GO" id="GO:0009247">
    <property type="term" value="P:glycolipid biosynthetic process"/>
    <property type="evidence" value="ECO:0007669"/>
    <property type="project" value="UniProtKB-ARBA"/>
</dbReference>
<dbReference type="InterPro" id="IPR004960">
    <property type="entry name" value="LipA_acyltrans"/>
</dbReference>
<dbReference type="PANTHER" id="PTHR30606:SF10">
    <property type="entry name" value="PHOSPHATIDYLINOSITOL MANNOSIDE ACYLTRANSFERASE"/>
    <property type="match status" value="1"/>
</dbReference>
<evidence type="ECO:0000256" key="3">
    <source>
        <dbReference type="ARBA" id="ARBA00022519"/>
    </source>
</evidence>
<evidence type="ECO:0000256" key="5">
    <source>
        <dbReference type="ARBA" id="ARBA00023136"/>
    </source>
</evidence>
<keyword evidence="2" id="KW-1003">Cell membrane</keyword>
<evidence type="ECO:0000256" key="4">
    <source>
        <dbReference type="ARBA" id="ARBA00022679"/>
    </source>
</evidence>
<keyword evidence="6" id="KW-0012">Acyltransferase</keyword>
<keyword evidence="4 7" id="KW-0808">Transferase</keyword>
<dbReference type="EC" id="2.7.3.-" evidence="7"/>
<evidence type="ECO:0000256" key="1">
    <source>
        <dbReference type="ARBA" id="ARBA00004533"/>
    </source>
</evidence>
<keyword evidence="7" id="KW-0418">Kinase</keyword>
<evidence type="ECO:0000256" key="2">
    <source>
        <dbReference type="ARBA" id="ARBA00022475"/>
    </source>
</evidence>
<accession>A0A6J4M1W2</accession>
<sequence>MTTAAADEANAPPFMTDFRADPETAAAWLRDADEAALRPYQLDLAHLNLVSVFGGEWSPERVRATAVECTRAGLWGSWEHKAFLTRHCDRFSAAGPDEWPRLCPQENRLRGWEAAPAALRDGPAILCSFHYGAFRFLASDLVMAGRHVTQPMGGPPYTMMASLLDGYRGPLADRFRIVSVDDDATGLFQMARALRKGEVVVVFVDGNRGIGGCWNEAGRVPLDFLGCPVRVKSGVARLAATLGVPLVPVLVPRGEDGTGTVHFEPVIDPGRRLAGDEEKEFVARAMAGMYAAFEREVRARPEQWEGSSFMHQWRVPANAGAEASTPPSELDRCLEAGGRLRTDPTRVVALSGTSSPVWTDVHTLKSFAAPEWAAEAFDRLSSERGIDRGWLAERAPDPLHRSKLLDLISRLVARRAVVVLEAA</sequence>
<keyword evidence="5" id="KW-0472">Membrane</keyword>
<comment type="subcellular location">
    <subcellularLocation>
        <location evidence="1">Cell inner membrane</location>
    </subcellularLocation>
</comment>
<dbReference type="PANTHER" id="PTHR30606">
    <property type="entry name" value="LIPID A BIOSYNTHESIS LAUROYL ACYLTRANSFERASE"/>
    <property type="match status" value="1"/>
</dbReference>
<protein>
    <submittedName>
        <fullName evidence="7">Signal transduction histidine kinase CheA</fullName>
        <ecNumber evidence="7">2.7.3.-</ecNumber>
    </submittedName>
</protein>
<name>A0A6J4M1W2_9BACT</name>
<dbReference type="EMBL" id="CADCTW010000161">
    <property type="protein sequence ID" value="CAA9347782.1"/>
    <property type="molecule type" value="Genomic_DNA"/>
</dbReference>
<evidence type="ECO:0000256" key="6">
    <source>
        <dbReference type="ARBA" id="ARBA00023315"/>
    </source>
</evidence>
<evidence type="ECO:0000313" key="7">
    <source>
        <dbReference type="EMBL" id="CAA9347782.1"/>
    </source>
</evidence>
<dbReference type="AlphaFoldDB" id="A0A6J4M1W2"/>
<dbReference type="GO" id="GO:0016746">
    <property type="term" value="F:acyltransferase activity"/>
    <property type="evidence" value="ECO:0007669"/>
    <property type="project" value="UniProtKB-KW"/>
</dbReference>
<proteinExistence type="predicted"/>
<dbReference type="CDD" id="cd07984">
    <property type="entry name" value="LPLAT_LABLAT-like"/>
    <property type="match status" value="1"/>
</dbReference>
<gene>
    <name evidence="7" type="ORF">AVDCRST_MAG68-4044</name>
</gene>
<dbReference type="GO" id="GO:0016301">
    <property type="term" value="F:kinase activity"/>
    <property type="evidence" value="ECO:0007669"/>
    <property type="project" value="UniProtKB-KW"/>
</dbReference>
<dbReference type="GO" id="GO:0005886">
    <property type="term" value="C:plasma membrane"/>
    <property type="evidence" value="ECO:0007669"/>
    <property type="project" value="UniProtKB-SubCell"/>
</dbReference>
<keyword evidence="3" id="KW-0997">Cell inner membrane</keyword>
<reference evidence="7" key="1">
    <citation type="submission" date="2020-02" db="EMBL/GenBank/DDBJ databases">
        <authorList>
            <person name="Meier V. D."/>
        </authorList>
    </citation>
    <scope>NUCLEOTIDE SEQUENCE</scope>
    <source>
        <strain evidence="7">AVDCRST_MAG68</strain>
    </source>
</reference>
<dbReference type="Pfam" id="PF03279">
    <property type="entry name" value="Lip_A_acyltrans"/>
    <property type="match status" value="1"/>
</dbReference>
<organism evidence="7">
    <name type="scientific">uncultured Gemmatimonadota bacterium</name>
    <dbReference type="NCBI Taxonomy" id="203437"/>
    <lineage>
        <taxon>Bacteria</taxon>
        <taxon>Pseudomonadati</taxon>
        <taxon>Gemmatimonadota</taxon>
        <taxon>environmental samples</taxon>
    </lineage>
</organism>